<dbReference type="InterPro" id="IPR009384">
    <property type="entry name" value="SwrD-like"/>
</dbReference>
<dbReference type="OrthoDB" id="9799862at2"/>
<accession>B8CYR0</accession>
<gene>
    <name evidence="1" type="ordered locus">Hore_16790</name>
</gene>
<keyword evidence="1" id="KW-0966">Cell projection</keyword>
<dbReference type="EMBL" id="CP001098">
    <property type="protein sequence ID" value="ACL70429.1"/>
    <property type="molecule type" value="Genomic_DNA"/>
</dbReference>
<dbReference type="KEGG" id="hor:Hore_16790"/>
<dbReference type="Proteomes" id="UP000000719">
    <property type="component" value="Chromosome"/>
</dbReference>
<keyword evidence="2" id="KW-1185">Reference proteome</keyword>
<dbReference type="eggNOG" id="COG1582">
    <property type="taxonomic scope" value="Bacteria"/>
</dbReference>
<reference evidence="1 2" key="1">
    <citation type="journal article" date="2009" name="PLoS ONE">
        <title>Genome analysis of the anaerobic thermohalophilic bacterium Halothermothrix orenii.</title>
        <authorList>
            <person name="Mavromatis K."/>
            <person name="Ivanova N."/>
            <person name="Anderson I."/>
            <person name="Lykidis A."/>
            <person name="Hooper S.D."/>
            <person name="Sun H."/>
            <person name="Kunin V."/>
            <person name="Lapidus A."/>
            <person name="Hugenholtz P."/>
            <person name="Patel B."/>
            <person name="Kyrpides N.C."/>
        </authorList>
    </citation>
    <scope>NUCLEOTIDE SEQUENCE [LARGE SCALE GENOMIC DNA]</scope>
    <source>
        <strain evidence="2">H 168 / OCM 544 / DSM 9562</strain>
    </source>
</reference>
<dbReference type="Pfam" id="PF06289">
    <property type="entry name" value="FlbD"/>
    <property type="match status" value="1"/>
</dbReference>
<name>B8CYR0_HALOH</name>
<dbReference type="PANTHER" id="PTHR39185">
    <property type="entry name" value="SWARMING MOTILITY PROTEIN SWRD"/>
    <property type="match status" value="1"/>
</dbReference>
<dbReference type="HOGENOM" id="CLU_173020_1_0_9"/>
<keyword evidence="1" id="KW-0969">Cilium</keyword>
<evidence type="ECO:0000313" key="2">
    <source>
        <dbReference type="Proteomes" id="UP000000719"/>
    </source>
</evidence>
<dbReference type="PANTHER" id="PTHR39185:SF1">
    <property type="entry name" value="SWARMING MOTILITY PROTEIN SWRD"/>
    <property type="match status" value="1"/>
</dbReference>
<evidence type="ECO:0000313" key="1">
    <source>
        <dbReference type="EMBL" id="ACL70429.1"/>
    </source>
</evidence>
<keyword evidence="1" id="KW-0282">Flagellum</keyword>
<organism evidence="1 2">
    <name type="scientific">Halothermothrix orenii (strain H 168 / OCM 544 / DSM 9562)</name>
    <dbReference type="NCBI Taxonomy" id="373903"/>
    <lineage>
        <taxon>Bacteria</taxon>
        <taxon>Bacillati</taxon>
        <taxon>Bacillota</taxon>
        <taxon>Clostridia</taxon>
        <taxon>Halanaerobiales</taxon>
        <taxon>Halothermotrichaceae</taxon>
        <taxon>Halothermothrix</taxon>
    </lineage>
</organism>
<dbReference type="STRING" id="373903.Hore_16790"/>
<proteinExistence type="predicted"/>
<dbReference type="AlphaFoldDB" id="B8CYR0"/>
<protein>
    <submittedName>
        <fullName evidence="1">Flagellar FlbD family protein</fullName>
    </submittedName>
</protein>
<dbReference type="RefSeq" id="WP_015923399.1">
    <property type="nucleotide sequence ID" value="NC_011899.1"/>
</dbReference>
<sequence>MIKVKKINGDEIVINADLMETVQATPDTVITLTTNKKILVLDDVDDIIKKVIEYKQKVFGNLKVEEG</sequence>